<evidence type="ECO:0000313" key="3">
    <source>
        <dbReference type="EMBL" id="SHG52208.1"/>
    </source>
</evidence>
<dbReference type="InterPro" id="IPR037185">
    <property type="entry name" value="EmrE-like"/>
</dbReference>
<name>A0A1M5KHI7_9GAMM</name>
<feature type="transmembrane region" description="Helical" evidence="1">
    <location>
        <begin position="89"/>
        <end position="106"/>
    </location>
</feature>
<accession>A0A1M5KHI7</accession>
<feature type="domain" description="EamA" evidence="2">
    <location>
        <begin position="21"/>
        <end position="152"/>
    </location>
</feature>
<feature type="domain" description="EamA" evidence="2">
    <location>
        <begin position="162"/>
        <end position="290"/>
    </location>
</feature>
<gene>
    <name evidence="3" type="ORF">SAMN02744645_0482</name>
</gene>
<proteinExistence type="predicted"/>
<dbReference type="PANTHER" id="PTHR22911">
    <property type="entry name" value="ACYL-MALONYL CONDENSING ENZYME-RELATED"/>
    <property type="match status" value="1"/>
</dbReference>
<feature type="transmembrane region" description="Helical" evidence="1">
    <location>
        <begin position="112"/>
        <end position="129"/>
    </location>
</feature>
<dbReference type="Proteomes" id="UP000184000">
    <property type="component" value="Unassembled WGS sequence"/>
</dbReference>
<keyword evidence="1" id="KW-0472">Membrane</keyword>
<feature type="transmembrane region" description="Helical" evidence="1">
    <location>
        <begin position="45"/>
        <end position="68"/>
    </location>
</feature>
<evidence type="ECO:0000256" key="1">
    <source>
        <dbReference type="SAM" id="Phobius"/>
    </source>
</evidence>
<dbReference type="AlphaFoldDB" id="A0A1M5KHI7"/>
<feature type="transmembrane region" description="Helical" evidence="1">
    <location>
        <begin position="220"/>
        <end position="237"/>
    </location>
</feature>
<keyword evidence="1" id="KW-0812">Transmembrane</keyword>
<evidence type="ECO:0000259" key="2">
    <source>
        <dbReference type="Pfam" id="PF00892"/>
    </source>
</evidence>
<feature type="transmembrane region" description="Helical" evidence="1">
    <location>
        <begin position="191"/>
        <end position="214"/>
    </location>
</feature>
<dbReference type="PANTHER" id="PTHR22911:SF103">
    <property type="entry name" value="BLR2811 PROTEIN"/>
    <property type="match status" value="1"/>
</dbReference>
<feature type="transmembrane region" description="Helical" evidence="1">
    <location>
        <begin position="274"/>
        <end position="293"/>
    </location>
</feature>
<dbReference type="EMBL" id="FQXA01000001">
    <property type="protein sequence ID" value="SHG52208.1"/>
    <property type="molecule type" value="Genomic_DNA"/>
</dbReference>
<evidence type="ECO:0000313" key="4">
    <source>
        <dbReference type="Proteomes" id="UP000184000"/>
    </source>
</evidence>
<dbReference type="InterPro" id="IPR000620">
    <property type="entry name" value="EamA_dom"/>
</dbReference>
<organism evidence="3 4">
    <name type="scientific">Stutzerimonas xanthomarina DSM 18231</name>
    <dbReference type="NCBI Taxonomy" id="1403346"/>
    <lineage>
        <taxon>Bacteria</taxon>
        <taxon>Pseudomonadati</taxon>
        <taxon>Pseudomonadota</taxon>
        <taxon>Gammaproteobacteria</taxon>
        <taxon>Pseudomonadales</taxon>
        <taxon>Pseudomonadaceae</taxon>
        <taxon>Stutzerimonas</taxon>
    </lineage>
</organism>
<feature type="transmembrane region" description="Helical" evidence="1">
    <location>
        <begin position="249"/>
        <end position="268"/>
    </location>
</feature>
<keyword evidence="1" id="KW-1133">Transmembrane helix</keyword>
<sequence length="302" mass="32339">MLRLLPIVAVSPLNNSHRPLLGVSLILASCLTLASHDGLSKYLTQLYPVFLVIWARYMAQTALMFALFTPSMGRRVFRTLRPKLQICRGLSLVSVSMLFISGLSYIPLAEATAVIFLTPLLVTIASALLGEQVSRAQWLAVGCGLIGVMIIVRPGGALFTPAILLPLGAALSFTVYQLITRRLSATDHPVTSNFITSLVGSVVMSVLVVFNWQTPTLHDALMMAGLGAMAMSGHLLLTHAFRFASAAALAPFTYSQIIFAGVVGLIVFGHTPDLGAIVGMVIIIVSGLVMAYVQGRRPRPPL</sequence>
<feature type="transmembrane region" description="Helical" evidence="1">
    <location>
        <begin position="136"/>
        <end position="152"/>
    </location>
</feature>
<dbReference type="SUPFAM" id="SSF103481">
    <property type="entry name" value="Multidrug resistance efflux transporter EmrE"/>
    <property type="match status" value="2"/>
</dbReference>
<feature type="transmembrane region" description="Helical" evidence="1">
    <location>
        <begin position="158"/>
        <end position="179"/>
    </location>
</feature>
<dbReference type="Pfam" id="PF00892">
    <property type="entry name" value="EamA"/>
    <property type="match status" value="2"/>
</dbReference>
<reference evidence="3 4" key="1">
    <citation type="submission" date="2016-11" db="EMBL/GenBank/DDBJ databases">
        <authorList>
            <person name="Jaros S."/>
            <person name="Januszkiewicz K."/>
            <person name="Wedrychowicz H."/>
        </authorList>
    </citation>
    <scope>NUCLEOTIDE SEQUENCE [LARGE SCALE GENOMIC DNA]</scope>
    <source>
        <strain evidence="3 4">DSM 18231</strain>
    </source>
</reference>
<dbReference type="PROSITE" id="PS51257">
    <property type="entry name" value="PROKAR_LIPOPROTEIN"/>
    <property type="match status" value="1"/>
</dbReference>
<protein>
    <submittedName>
        <fullName evidence="3">Threonine/homoserine efflux transporter RhtA</fullName>
    </submittedName>
</protein>
<dbReference type="GO" id="GO:0016020">
    <property type="term" value="C:membrane"/>
    <property type="evidence" value="ECO:0007669"/>
    <property type="project" value="InterPro"/>
</dbReference>